<feature type="transmembrane region" description="Helical" evidence="9">
    <location>
        <begin position="33"/>
        <end position="53"/>
    </location>
</feature>
<feature type="region of interest" description="Disordered" evidence="8">
    <location>
        <begin position="65"/>
        <end position="87"/>
    </location>
</feature>
<gene>
    <name evidence="10" type="ORF">MKW98_031653</name>
</gene>
<feature type="region of interest" description="Disordered" evidence="8">
    <location>
        <begin position="128"/>
        <end position="156"/>
    </location>
</feature>
<evidence type="ECO:0000256" key="3">
    <source>
        <dbReference type="ARBA" id="ARBA00022448"/>
    </source>
</evidence>
<sequence length="156" mass="16867">MRIGGTVIHTSLSAAAAAPPPLIHSPPHSPIPYLFGGLAAMLCLIALSLLILACSHKKLSGFLDSDRERSRNNAEINGDEKSTEEEAIRVPAVYEDQIVVIMAGDVKPSYLATPIYLNTSSFECSKNAEIEGESKSSDEKPKQEEGEENPHHNQSQ</sequence>
<evidence type="ECO:0000256" key="4">
    <source>
        <dbReference type="ARBA" id="ARBA00022692"/>
    </source>
</evidence>
<comment type="caution">
    <text evidence="10">The sequence shown here is derived from an EMBL/GenBank/DDBJ whole genome shotgun (WGS) entry which is preliminary data.</text>
</comment>
<dbReference type="AlphaFoldDB" id="A0AAD4S707"/>
<evidence type="ECO:0000256" key="1">
    <source>
        <dbReference type="ARBA" id="ARBA00004167"/>
    </source>
</evidence>
<keyword evidence="4 9" id="KW-0812">Transmembrane</keyword>
<comment type="similarity">
    <text evidence="2">Belongs to the GLUTAMINE DUMPER 1 (TC 9.B.60) family.</text>
</comment>
<comment type="subcellular location">
    <subcellularLocation>
        <location evidence="1">Membrane</location>
        <topology evidence="1">Single-pass membrane protein</topology>
    </subcellularLocation>
</comment>
<dbReference type="GO" id="GO:0016020">
    <property type="term" value="C:membrane"/>
    <property type="evidence" value="ECO:0007669"/>
    <property type="project" value="UniProtKB-SubCell"/>
</dbReference>
<evidence type="ECO:0000256" key="8">
    <source>
        <dbReference type="SAM" id="MobiDB-lite"/>
    </source>
</evidence>
<keyword evidence="3" id="KW-0813">Transport</keyword>
<evidence type="ECO:0000313" key="10">
    <source>
        <dbReference type="EMBL" id="KAI3864061.1"/>
    </source>
</evidence>
<dbReference type="PANTHER" id="PTHR33228:SF49">
    <property type="entry name" value="PROTEIN GLUTAMINE DUMPER 5"/>
    <property type="match status" value="1"/>
</dbReference>
<dbReference type="InterPro" id="IPR040359">
    <property type="entry name" value="GDU"/>
</dbReference>
<reference evidence="10" key="1">
    <citation type="submission" date="2022-04" db="EMBL/GenBank/DDBJ databases">
        <title>A functionally conserved STORR gene fusion in Papaver species that diverged 16.8 million years ago.</title>
        <authorList>
            <person name="Catania T."/>
        </authorList>
    </citation>
    <scope>NUCLEOTIDE SEQUENCE</scope>
    <source>
        <strain evidence="10">S-188037</strain>
    </source>
</reference>
<evidence type="ECO:0000256" key="5">
    <source>
        <dbReference type="ARBA" id="ARBA00022970"/>
    </source>
</evidence>
<keyword evidence="11" id="KW-1185">Reference proteome</keyword>
<dbReference type="GO" id="GO:0006865">
    <property type="term" value="P:amino acid transport"/>
    <property type="evidence" value="ECO:0007669"/>
    <property type="project" value="UniProtKB-KW"/>
</dbReference>
<evidence type="ECO:0000256" key="6">
    <source>
        <dbReference type="ARBA" id="ARBA00022989"/>
    </source>
</evidence>
<dbReference type="PANTHER" id="PTHR33228">
    <property type="entry name" value="PROTEIN GLUTAMINE DUMPER 4-RELATED"/>
    <property type="match status" value="1"/>
</dbReference>
<evidence type="ECO:0000256" key="7">
    <source>
        <dbReference type="ARBA" id="ARBA00023136"/>
    </source>
</evidence>
<dbReference type="GO" id="GO:0080143">
    <property type="term" value="P:regulation of amino acid export"/>
    <property type="evidence" value="ECO:0007669"/>
    <property type="project" value="InterPro"/>
</dbReference>
<keyword evidence="6 9" id="KW-1133">Transmembrane helix</keyword>
<evidence type="ECO:0000256" key="9">
    <source>
        <dbReference type="SAM" id="Phobius"/>
    </source>
</evidence>
<name>A0AAD4S707_9MAGN</name>
<evidence type="ECO:0000256" key="2">
    <source>
        <dbReference type="ARBA" id="ARBA00009977"/>
    </source>
</evidence>
<dbReference type="Proteomes" id="UP001202328">
    <property type="component" value="Unassembled WGS sequence"/>
</dbReference>
<dbReference type="EMBL" id="JAJJMB010014022">
    <property type="protein sequence ID" value="KAI3864061.1"/>
    <property type="molecule type" value="Genomic_DNA"/>
</dbReference>
<evidence type="ECO:0000313" key="11">
    <source>
        <dbReference type="Proteomes" id="UP001202328"/>
    </source>
</evidence>
<keyword evidence="7 9" id="KW-0472">Membrane</keyword>
<organism evidence="10 11">
    <name type="scientific">Papaver atlanticum</name>
    <dbReference type="NCBI Taxonomy" id="357466"/>
    <lineage>
        <taxon>Eukaryota</taxon>
        <taxon>Viridiplantae</taxon>
        <taxon>Streptophyta</taxon>
        <taxon>Embryophyta</taxon>
        <taxon>Tracheophyta</taxon>
        <taxon>Spermatophyta</taxon>
        <taxon>Magnoliopsida</taxon>
        <taxon>Ranunculales</taxon>
        <taxon>Papaveraceae</taxon>
        <taxon>Papaveroideae</taxon>
        <taxon>Papaver</taxon>
    </lineage>
</organism>
<keyword evidence="5" id="KW-0029">Amino-acid transport</keyword>
<accession>A0AAD4S707</accession>
<proteinExistence type="inferred from homology"/>
<protein>
    <submittedName>
        <fullName evidence="10">Uncharacterized protein</fullName>
    </submittedName>
</protein>